<protein>
    <recommendedName>
        <fullName evidence="2">histidine--tRNA ligase</fullName>
        <ecNumber evidence="2">6.1.1.21</ecNumber>
    </recommendedName>
</protein>
<keyword evidence="9" id="KW-1185">Reference proteome</keyword>
<evidence type="ECO:0000256" key="3">
    <source>
        <dbReference type="ARBA" id="ARBA00022741"/>
    </source>
</evidence>
<sequence>MAAGRRTVTLGGKGSSLTSSAVFDVASGLARVIIDSSALSRRSSTSTSSAAKFSFTIPDYFTAKEATASVILLLNKLLLSSSSSASACAHLVEILESNALGLDYTLDNVASDELATVDYSAAAIVGVSAILDHRSSTLVPIADAVAALSCEALRADVSPFNLMDSGDGSTTKDAVAVAADFKVFFNGSKLVNSEKKLSHSSMAEIPLLHGDFRDVSRSLHSKTRVQLNSGFGAGSVKVLSMSLGNLASALSYLGINSILRTELLLSGSISDVELCSRLSEMVAAKCLLPALEELHSSSQAARLQEDYLLFVHKIYELLDVVRDIVSWEATAAFISLGGSEIFGYRILGDNGSLSESSIGDNVKADKKSEKKKKKVVMGKGTIALMQFIKDRLLGGASKYDLEKCAQDFQSLLDPEGPCFDDLLAKLKEIVETNESRRLPKLPKGTRDFAKEQMAVREKAFSIITEVFKRHGATALDTPVFEMRETLMGKYGEDSKLIYDLADQGGELCSLRYDLTVPFARYVAMNGLTSFKRYQIAKVYRRDNPSKGRYREFYQCDFDFAGQFEKMLPDFEVIKILTELLDELAIGDYEVKNNILYYSTSDILVMLPIVKEIIIFSCLTVLKCLFQVKLNHRKLLDGMLAICGVPQEKFRTICSSIDKLDKQTFEQVKKEMVEEKGVTEETANKIGTFVKNRGSPMELLSKLKQEGSEFLSNSEAEIALNELEILFKALLKSKCINKVVFDLSLARGLDYYTGVIFETVFKGGAQVGSIAAGGRYDNLIGMFGTKQVPAVGVSLGIERVFSIMEQLQNDQEIRATETQVLVSILGDDISLGAELASELWDAKLKAEVMVNKRVIKHIDRARGSKIPYMAIVGDQELSKGVVKLKDVTAATEDEVQRIELVAELQRRLNISP</sequence>
<dbReference type="Proteomes" id="UP000298416">
    <property type="component" value="Unassembled WGS sequence"/>
</dbReference>
<comment type="similarity">
    <text evidence="1">Belongs to the class-II aminoacyl-tRNA synthetase family.</text>
</comment>
<reference evidence="8" key="1">
    <citation type="submission" date="2018-01" db="EMBL/GenBank/DDBJ databases">
        <authorList>
            <person name="Mao J.F."/>
        </authorList>
    </citation>
    <scope>NUCLEOTIDE SEQUENCE</scope>
    <source>
        <strain evidence="8">Huo1</strain>
        <tissue evidence="8">Leaf</tissue>
    </source>
</reference>
<comment type="catalytic activity">
    <reaction evidence="6">
        <text>tRNA(His) + L-histidine + ATP = L-histidyl-tRNA(His) + AMP + diphosphate + H(+)</text>
        <dbReference type="Rhea" id="RHEA:17313"/>
        <dbReference type="Rhea" id="RHEA-COMP:9665"/>
        <dbReference type="Rhea" id="RHEA-COMP:9689"/>
        <dbReference type="ChEBI" id="CHEBI:15378"/>
        <dbReference type="ChEBI" id="CHEBI:30616"/>
        <dbReference type="ChEBI" id="CHEBI:33019"/>
        <dbReference type="ChEBI" id="CHEBI:57595"/>
        <dbReference type="ChEBI" id="CHEBI:78442"/>
        <dbReference type="ChEBI" id="CHEBI:78527"/>
        <dbReference type="ChEBI" id="CHEBI:456215"/>
        <dbReference type="EC" id="6.1.1.21"/>
    </reaction>
</comment>
<dbReference type="SUPFAM" id="SSF55681">
    <property type="entry name" value="Class II aaRS and biotin synthetases"/>
    <property type="match status" value="1"/>
</dbReference>
<evidence type="ECO:0000256" key="2">
    <source>
        <dbReference type="ARBA" id="ARBA00012815"/>
    </source>
</evidence>
<dbReference type="Gene3D" id="3.40.50.800">
    <property type="entry name" value="Anticodon-binding domain"/>
    <property type="match status" value="1"/>
</dbReference>
<dbReference type="EC" id="6.1.1.21" evidence="2"/>
<keyword evidence="4" id="KW-0067">ATP-binding</keyword>
<dbReference type="GO" id="GO:0005524">
    <property type="term" value="F:ATP binding"/>
    <property type="evidence" value="ECO:0007669"/>
    <property type="project" value="UniProtKB-KW"/>
</dbReference>
<dbReference type="InterPro" id="IPR045864">
    <property type="entry name" value="aa-tRNA-synth_II/BPL/LPL"/>
</dbReference>
<evidence type="ECO:0000259" key="7">
    <source>
        <dbReference type="PROSITE" id="PS50862"/>
    </source>
</evidence>
<proteinExistence type="inferred from homology"/>
<dbReference type="Gene3D" id="1.20.200.10">
    <property type="entry name" value="Fumarase/aspartase (Central domain)"/>
    <property type="match status" value="1"/>
</dbReference>
<comment type="caution">
    <text evidence="8">The sequence shown here is derived from an EMBL/GenBank/DDBJ whole genome shotgun (WGS) entry which is preliminary data.</text>
</comment>
<dbReference type="GO" id="GO:0004821">
    <property type="term" value="F:histidine-tRNA ligase activity"/>
    <property type="evidence" value="ECO:0007669"/>
    <property type="project" value="UniProtKB-EC"/>
</dbReference>
<name>A0A8X8X2M5_SALSN</name>
<dbReference type="Gene3D" id="3.30.930.10">
    <property type="entry name" value="Bira Bifunctional Protein, Domain 2"/>
    <property type="match status" value="2"/>
</dbReference>
<dbReference type="GO" id="GO:0006427">
    <property type="term" value="P:histidyl-tRNA aminoacylation"/>
    <property type="evidence" value="ECO:0007669"/>
    <property type="project" value="InterPro"/>
</dbReference>
<evidence type="ECO:0000256" key="1">
    <source>
        <dbReference type="ARBA" id="ARBA00008226"/>
    </source>
</evidence>
<dbReference type="InterPro" id="IPR004154">
    <property type="entry name" value="Anticodon-bd"/>
</dbReference>
<dbReference type="GO" id="GO:0003723">
    <property type="term" value="F:RNA binding"/>
    <property type="evidence" value="ECO:0007669"/>
    <property type="project" value="TreeGrafter"/>
</dbReference>
<dbReference type="FunFam" id="3.40.50.800:FF:000012">
    <property type="entry name" value="Histidine--tRNA ligase, cytoplasmic"/>
    <property type="match status" value="1"/>
</dbReference>
<keyword evidence="5" id="KW-0648">Protein biosynthesis</keyword>
<dbReference type="PANTHER" id="PTHR11476:SF7">
    <property type="entry name" value="HISTIDINE--TRNA LIGASE"/>
    <property type="match status" value="1"/>
</dbReference>
<dbReference type="InterPro" id="IPR008948">
    <property type="entry name" value="L-Aspartase-like"/>
</dbReference>
<evidence type="ECO:0000256" key="4">
    <source>
        <dbReference type="ARBA" id="ARBA00022840"/>
    </source>
</evidence>
<dbReference type="AlphaFoldDB" id="A0A8X8X2M5"/>
<dbReference type="InterPro" id="IPR036621">
    <property type="entry name" value="Anticodon-bd_dom_sf"/>
</dbReference>
<dbReference type="GO" id="GO:0032543">
    <property type="term" value="P:mitochondrial translation"/>
    <property type="evidence" value="ECO:0007669"/>
    <property type="project" value="TreeGrafter"/>
</dbReference>
<dbReference type="PANTHER" id="PTHR11476">
    <property type="entry name" value="HISTIDYL-TRNA SYNTHETASE"/>
    <property type="match status" value="1"/>
</dbReference>
<evidence type="ECO:0000313" key="9">
    <source>
        <dbReference type="Proteomes" id="UP000298416"/>
    </source>
</evidence>
<gene>
    <name evidence="8" type="ORF">SASPL_133277</name>
</gene>
<dbReference type="EMBL" id="PNBA02000012">
    <property type="protein sequence ID" value="KAG6405685.1"/>
    <property type="molecule type" value="Genomic_DNA"/>
</dbReference>
<dbReference type="CDD" id="cd00773">
    <property type="entry name" value="HisRS-like_core"/>
    <property type="match status" value="1"/>
</dbReference>
<accession>A0A8X8X2M5</accession>
<dbReference type="InterPro" id="IPR006195">
    <property type="entry name" value="aa-tRNA-synth_II"/>
</dbReference>
<feature type="domain" description="Aminoacyl-transfer RNA synthetases class-II family profile" evidence="7">
    <location>
        <begin position="421"/>
        <end position="803"/>
    </location>
</feature>
<dbReference type="InterPro" id="IPR015807">
    <property type="entry name" value="His-tRNA-ligase"/>
</dbReference>
<dbReference type="GO" id="GO:0005829">
    <property type="term" value="C:cytosol"/>
    <property type="evidence" value="ECO:0007669"/>
    <property type="project" value="TreeGrafter"/>
</dbReference>
<dbReference type="Pfam" id="PF13393">
    <property type="entry name" value="tRNA-synt_His"/>
    <property type="match status" value="2"/>
</dbReference>
<organism evidence="8">
    <name type="scientific">Salvia splendens</name>
    <name type="common">Scarlet sage</name>
    <dbReference type="NCBI Taxonomy" id="180675"/>
    <lineage>
        <taxon>Eukaryota</taxon>
        <taxon>Viridiplantae</taxon>
        <taxon>Streptophyta</taxon>
        <taxon>Embryophyta</taxon>
        <taxon>Tracheophyta</taxon>
        <taxon>Spermatophyta</taxon>
        <taxon>Magnoliopsida</taxon>
        <taxon>eudicotyledons</taxon>
        <taxon>Gunneridae</taxon>
        <taxon>Pentapetalae</taxon>
        <taxon>asterids</taxon>
        <taxon>lamiids</taxon>
        <taxon>Lamiales</taxon>
        <taxon>Lamiaceae</taxon>
        <taxon>Nepetoideae</taxon>
        <taxon>Mentheae</taxon>
        <taxon>Salviinae</taxon>
        <taxon>Salvia</taxon>
        <taxon>Salvia subgen. Calosphace</taxon>
        <taxon>core Calosphace</taxon>
    </lineage>
</organism>
<keyword evidence="3" id="KW-0547">Nucleotide-binding</keyword>
<dbReference type="InterPro" id="IPR041715">
    <property type="entry name" value="HisRS-like_core"/>
</dbReference>
<evidence type="ECO:0000256" key="6">
    <source>
        <dbReference type="ARBA" id="ARBA00047639"/>
    </source>
</evidence>
<dbReference type="HAMAP" id="MF_00127">
    <property type="entry name" value="His_tRNA_synth"/>
    <property type="match status" value="1"/>
</dbReference>
<evidence type="ECO:0000313" key="8">
    <source>
        <dbReference type="EMBL" id="KAG6405685.1"/>
    </source>
</evidence>
<dbReference type="Pfam" id="PF03129">
    <property type="entry name" value="HGTP_anticodon"/>
    <property type="match status" value="1"/>
</dbReference>
<dbReference type="SUPFAM" id="SSF48557">
    <property type="entry name" value="L-aspartase-like"/>
    <property type="match status" value="1"/>
</dbReference>
<dbReference type="SUPFAM" id="SSF52954">
    <property type="entry name" value="Class II aaRS ABD-related"/>
    <property type="match status" value="1"/>
</dbReference>
<dbReference type="GO" id="GO:0005739">
    <property type="term" value="C:mitochondrion"/>
    <property type="evidence" value="ECO:0007669"/>
    <property type="project" value="TreeGrafter"/>
</dbReference>
<evidence type="ECO:0000256" key="5">
    <source>
        <dbReference type="ARBA" id="ARBA00022917"/>
    </source>
</evidence>
<reference evidence="8" key="2">
    <citation type="submission" date="2020-08" db="EMBL/GenBank/DDBJ databases">
        <title>Plant Genome Project.</title>
        <authorList>
            <person name="Zhang R.-G."/>
        </authorList>
    </citation>
    <scope>NUCLEOTIDE SEQUENCE</scope>
    <source>
        <strain evidence="8">Huo1</strain>
        <tissue evidence="8">Leaf</tissue>
    </source>
</reference>
<dbReference type="PROSITE" id="PS50862">
    <property type="entry name" value="AA_TRNA_LIGASE_II"/>
    <property type="match status" value="1"/>
</dbReference>